<reference evidence="3" key="1">
    <citation type="journal article" date="2019" name="Int. J. Syst. Evol. Microbiol.">
        <title>The Global Catalogue of Microorganisms (GCM) 10K type strain sequencing project: providing services to taxonomists for standard genome sequencing and annotation.</title>
        <authorList>
            <consortium name="The Broad Institute Genomics Platform"/>
            <consortium name="The Broad Institute Genome Sequencing Center for Infectious Disease"/>
            <person name="Wu L."/>
            <person name="Ma J."/>
        </authorList>
    </citation>
    <scope>NUCLEOTIDE SEQUENCE [LARGE SCALE GENOMIC DNA]</scope>
    <source>
        <strain evidence="3">JCM 18127</strain>
    </source>
</reference>
<feature type="transmembrane region" description="Helical" evidence="1">
    <location>
        <begin position="800"/>
        <end position="820"/>
    </location>
</feature>
<dbReference type="Proteomes" id="UP001500621">
    <property type="component" value="Unassembled WGS sequence"/>
</dbReference>
<feature type="transmembrane region" description="Helical" evidence="1">
    <location>
        <begin position="768"/>
        <end position="788"/>
    </location>
</feature>
<evidence type="ECO:0008006" key="4">
    <source>
        <dbReference type="Google" id="ProtNLM"/>
    </source>
</evidence>
<feature type="transmembrane region" description="Helical" evidence="1">
    <location>
        <begin position="604"/>
        <end position="632"/>
    </location>
</feature>
<dbReference type="EMBL" id="BAABIM010000001">
    <property type="protein sequence ID" value="GAA4676272.1"/>
    <property type="molecule type" value="Genomic_DNA"/>
</dbReference>
<dbReference type="PANTHER" id="PTHR43685:SF3">
    <property type="entry name" value="SLR2126 PROTEIN"/>
    <property type="match status" value="1"/>
</dbReference>
<feature type="transmembrane region" description="Helical" evidence="1">
    <location>
        <begin position="434"/>
        <end position="453"/>
    </location>
</feature>
<dbReference type="PANTHER" id="PTHR43685">
    <property type="entry name" value="GLYCOSYLTRANSFERASE"/>
    <property type="match status" value="1"/>
</dbReference>
<keyword evidence="1" id="KW-0472">Membrane</keyword>
<dbReference type="SUPFAM" id="SSF53448">
    <property type="entry name" value="Nucleotide-diphospho-sugar transferases"/>
    <property type="match status" value="1"/>
</dbReference>
<feature type="transmembrane region" description="Helical" evidence="1">
    <location>
        <begin position="968"/>
        <end position="989"/>
    </location>
</feature>
<name>A0ABP8VZ64_9ACTN</name>
<evidence type="ECO:0000313" key="2">
    <source>
        <dbReference type="EMBL" id="GAA4676272.1"/>
    </source>
</evidence>
<keyword evidence="1" id="KW-1133">Transmembrane helix</keyword>
<dbReference type="InterPro" id="IPR050834">
    <property type="entry name" value="Glycosyltransf_2"/>
</dbReference>
<feature type="transmembrane region" description="Helical" evidence="1">
    <location>
        <begin position="544"/>
        <end position="563"/>
    </location>
</feature>
<feature type="transmembrane region" description="Helical" evidence="1">
    <location>
        <begin position="729"/>
        <end position="748"/>
    </location>
</feature>
<sequence length="995" mass="104203">MSSAPSSTASTTGVPAERAARDEQVAVLLVSHDGARWLPTVLEGLAGQHGVDGRIAAFVAVDTGSRDGSADLIGAAPLAPTPHVVETRGGTSYPEAVGLGLDHVREVAPHATWVWLLHDDATPAPDALAALLAQAHARPEAALLGPKLREWPSLRRLLEVGVTISGTGRRELGLERGEYDQGQHDEVREVLAVNTAGLLVRREVLEQLGGLDPQLPVFGNDLDLGWRAAAAGHTTLVVPRAVVFHAEAAHRGVRRTPLTGRHTHYQERRAALWTLLANAPARSLPLTLVRLVLGTLLRMLGFFLVRSPGEALDDLAALVSVYSQPGRLRAARRGRAATRRDDDATRARVRALRAPWWLPYRHGLDTVGDVVSALTDQASDVAQRRRAAAAEADPSSMAALRLQRDASDLDAVEEDDEQRYADTGVVARFATNPVALLLVLVVVAALVLARPAYGAVVGGALAPVPEAAGDWWALLTRGWHPLGSGTDVPAPAYLLPLALLATVVGTTATVSALMVLAVPLSLWGAWRLLRVVGRFVSPLGAPRWLLLAGSLTYALVPLTSGAWGGGRLGLVVLATVLPWLGHAALGFADPEADRRWRAAWRSGLLLALATAVAPPLWFAAVAVAVVVLLAAAGVVRGALRERSVWAPPAVALVATPVLLLPWWLPALLTGAGEALLLDTGRLPGTRVGALDLLAGRVGDQVAPGAPVWLGLVLLVLAALALVPRATRVPVLICWVLAVVVAAVAALLVRVPVRLEALRVEVEPGLGSSVVLLQALLVTAAVLGALGAVRARGSRPARWLVVSLAVVAAVPPLGGLVWATLDGGGVLTSTEDGDVPAYMVQRAETAPERGVLVVRGSLDDGVGYRVLRGDGDTLGEDEVLALAAEDDELTATVRELVSRPTPAVVAALGEAGVQYVVLAAPADGRVAAGLDASGGLTQASADDRGTRAWEVTRELSAASVTGETPWWRVLLWVVQAAALLVVLVLCAPTVRGRRDR</sequence>
<gene>
    <name evidence="2" type="ORF">GCM10023226_11850</name>
</gene>
<dbReference type="Gene3D" id="3.90.550.10">
    <property type="entry name" value="Spore Coat Polysaccharide Biosynthesis Protein SpsA, Chain A"/>
    <property type="match status" value="1"/>
</dbReference>
<accession>A0ABP8VZ64</accession>
<feature type="transmembrane region" description="Helical" evidence="1">
    <location>
        <begin position="644"/>
        <end position="664"/>
    </location>
</feature>
<feature type="transmembrane region" description="Helical" evidence="1">
    <location>
        <begin position="705"/>
        <end position="722"/>
    </location>
</feature>
<dbReference type="InterPro" id="IPR029044">
    <property type="entry name" value="Nucleotide-diphossugar_trans"/>
</dbReference>
<evidence type="ECO:0000313" key="3">
    <source>
        <dbReference type="Proteomes" id="UP001500621"/>
    </source>
</evidence>
<evidence type="ECO:0000256" key="1">
    <source>
        <dbReference type="SAM" id="Phobius"/>
    </source>
</evidence>
<keyword evidence="3" id="KW-1185">Reference proteome</keyword>
<dbReference type="RefSeq" id="WP_345263609.1">
    <property type="nucleotide sequence ID" value="NZ_BAABIM010000001.1"/>
</dbReference>
<dbReference type="Pfam" id="PF13641">
    <property type="entry name" value="Glyco_tranf_2_3"/>
    <property type="match status" value="1"/>
</dbReference>
<feature type="transmembrane region" description="Helical" evidence="1">
    <location>
        <begin position="493"/>
        <end position="523"/>
    </location>
</feature>
<protein>
    <recommendedName>
        <fullName evidence="4">Glycosyltransferase family 2 protein</fullName>
    </recommendedName>
</protein>
<proteinExistence type="predicted"/>
<keyword evidence="1" id="KW-0812">Transmembrane</keyword>
<comment type="caution">
    <text evidence="2">The sequence shown here is derived from an EMBL/GenBank/DDBJ whole genome shotgun (WGS) entry which is preliminary data.</text>
</comment>
<organism evidence="2 3">
    <name type="scientific">Nocardioides nanhaiensis</name>
    <dbReference type="NCBI Taxonomy" id="1476871"/>
    <lineage>
        <taxon>Bacteria</taxon>
        <taxon>Bacillati</taxon>
        <taxon>Actinomycetota</taxon>
        <taxon>Actinomycetes</taxon>
        <taxon>Propionibacteriales</taxon>
        <taxon>Nocardioidaceae</taxon>
        <taxon>Nocardioides</taxon>
    </lineage>
</organism>